<dbReference type="AlphaFoldDB" id="A0A843WCS4"/>
<reference evidence="9" key="1">
    <citation type="submission" date="2017-07" db="EMBL/GenBank/DDBJ databases">
        <title>Taro Niue Genome Assembly and Annotation.</title>
        <authorList>
            <person name="Atibalentja N."/>
            <person name="Keating K."/>
            <person name="Fields C.J."/>
        </authorList>
    </citation>
    <scope>NUCLEOTIDE SEQUENCE</scope>
    <source>
        <strain evidence="9">Niue_2</strain>
        <tissue evidence="9">Leaf</tissue>
    </source>
</reference>
<dbReference type="EMBL" id="NMUH01004293">
    <property type="protein sequence ID" value="MQM09113.1"/>
    <property type="molecule type" value="Genomic_DNA"/>
</dbReference>
<dbReference type="Pfam" id="PF13409">
    <property type="entry name" value="GST_N_2"/>
    <property type="match status" value="1"/>
</dbReference>
<evidence type="ECO:0000256" key="1">
    <source>
        <dbReference type="ARBA" id="ARBA00022575"/>
    </source>
</evidence>
<dbReference type="SUPFAM" id="SSF52833">
    <property type="entry name" value="Thioredoxin-like"/>
    <property type="match status" value="1"/>
</dbReference>
<dbReference type="GO" id="GO:0045174">
    <property type="term" value="F:glutathione dehydrogenase (ascorbate) activity"/>
    <property type="evidence" value="ECO:0007669"/>
    <property type="project" value="UniProtKB-EC"/>
</dbReference>
<dbReference type="InterPro" id="IPR010987">
    <property type="entry name" value="Glutathione-S-Trfase_C-like"/>
</dbReference>
<dbReference type="PROSITE" id="PS50405">
    <property type="entry name" value="GST_CTER"/>
    <property type="match status" value="1"/>
</dbReference>
<protein>
    <recommendedName>
        <fullName evidence="11">Dehydroascorbate reductase</fullName>
    </recommendedName>
</protein>
<dbReference type="InterPro" id="IPR036249">
    <property type="entry name" value="Thioredoxin-like_sf"/>
</dbReference>
<comment type="similarity">
    <text evidence="4">Belongs to the GST superfamily. DHAR family.</text>
</comment>
<evidence type="ECO:0000259" key="7">
    <source>
        <dbReference type="PROSITE" id="PS50404"/>
    </source>
</evidence>
<dbReference type="InterPro" id="IPR036282">
    <property type="entry name" value="Glutathione-S-Trfase_C_sf"/>
</dbReference>
<comment type="catalytic activity">
    <reaction evidence="6">
        <text>L-dehydroascorbate + 2 glutathione = glutathione disulfide + L-ascorbate</text>
        <dbReference type="Rhea" id="RHEA:24424"/>
        <dbReference type="ChEBI" id="CHEBI:38290"/>
        <dbReference type="ChEBI" id="CHEBI:57925"/>
        <dbReference type="ChEBI" id="CHEBI:58297"/>
        <dbReference type="ChEBI" id="CHEBI:58539"/>
        <dbReference type="EC" id="1.8.5.1"/>
    </reaction>
</comment>
<proteinExistence type="inferred from homology"/>
<dbReference type="Gene3D" id="3.40.30.10">
    <property type="entry name" value="Glutaredoxin"/>
    <property type="match status" value="1"/>
</dbReference>
<dbReference type="GO" id="GO:0033355">
    <property type="term" value="P:ascorbate glutathione cycle"/>
    <property type="evidence" value="ECO:0007669"/>
    <property type="project" value="InterPro"/>
</dbReference>
<keyword evidence="2" id="KW-0808">Transferase</keyword>
<keyword evidence="10" id="KW-1185">Reference proteome</keyword>
<keyword evidence="1" id="KW-0216">Detoxification</keyword>
<dbReference type="PROSITE" id="PS50404">
    <property type="entry name" value="GST_NTER"/>
    <property type="match status" value="1"/>
</dbReference>
<feature type="domain" description="GST N-terminal" evidence="7">
    <location>
        <begin position="10"/>
        <end position="88"/>
    </location>
</feature>
<dbReference type="Gene3D" id="1.20.1050.10">
    <property type="match status" value="1"/>
</dbReference>
<evidence type="ECO:0008006" key="11">
    <source>
        <dbReference type="Google" id="ProtNLM"/>
    </source>
</evidence>
<dbReference type="GO" id="GO:0004364">
    <property type="term" value="F:glutathione transferase activity"/>
    <property type="evidence" value="ECO:0007669"/>
    <property type="project" value="UniProtKB-EC"/>
</dbReference>
<feature type="domain" description="GST C-terminal" evidence="8">
    <location>
        <begin position="66"/>
        <end position="200"/>
    </location>
</feature>
<accession>A0A843WCS4</accession>
<dbReference type="PANTHER" id="PTHR44420:SF2">
    <property type="entry name" value="GLUTATHIONE S-TRANSFERASE DHAR2-RELATED"/>
    <property type="match status" value="1"/>
</dbReference>
<dbReference type="PANTHER" id="PTHR44420">
    <property type="entry name" value="GLUTATHIONE S-TRANSFERASE DHAR2-RELATED"/>
    <property type="match status" value="1"/>
</dbReference>
<dbReference type="Pfam" id="PF13410">
    <property type="entry name" value="GST_C_2"/>
    <property type="match status" value="1"/>
</dbReference>
<dbReference type="InterPro" id="IPR004045">
    <property type="entry name" value="Glutathione_S-Trfase_N"/>
</dbReference>
<dbReference type="InterPro" id="IPR044627">
    <property type="entry name" value="DHAR1/2/3/4"/>
</dbReference>
<evidence type="ECO:0000256" key="3">
    <source>
        <dbReference type="ARBA" id="ARBA00023002"/>
    </source>
</evidence>
<evidence type="ECO:0000313" key="10">
    <source>
        <dbReference type="Proteomes" id="UP000652761"/>
    </source>
</evidence>
<dbReference type="Proteomes" id="UP000652761">
    <property type="component" value="Unassembled WGS sequence"/>
</dbReference>
<evidence type="ECO:0000256" key="5">
    <source>
        <dbReference type="ARBA" id="ARBA00047960"/>
    </source>
</evidence>
<evidence type="ECO:0000313" key="9">
    <source>
        <dbReference type="EMBL" id="MQM09113.1"/>
    </source>
</evidence>
<evidence type="ECO:0000256" key="6">
    <source>
        <dbReference type="ARBA" id="ARBA00049544"/>
    </source>
</evidence>
<dbReference type="CDD" id="cd00570">
    <property type="entry name" value="GST_N_family"/>
    <property type="match status" value="1"/>
</dbReference>
<evidence type="ECO:0000259" key="8">
    <source>
        <dbReference type="PROSITE" id="PS50405"/>
    </source>
</evidence>
<dbReference type="FunFam" id="1.20.1050.10:FF:000029">
    <property type="entry name" value="Glutathione S-transferase DHAR3, chloroplastic"/>
    <property type="match status" value="1"/>
</dbReference>
<comment type="catalytic activity">
    <reaction evidence="5">
        <text>RX + glutathione = an S-substituted glutathione + a halide anion + H(+)</text>
        <dbReference type="Rhea" id="RHEA:16437"/>
        <dbReference type="ChEBI" id="CHEBI:15378"/>
        <dbReference type="ChEBI" id="CHEBI:16042"/>
        <dbReference type="ChEBI" id="CHEBI:17792"/>
        <dbReference type="ChEBI" id="CHEBI:57925"/>
        <dbReference type="ChEBI" id="CHEBI:90779"/>
        <dbReference type="EC" id="2.5.1.18"/>
    </reaction>
</comment>
<evidence type="ECO:0000256" key="2">
    <source>
        <dbReference type="ARBA" id="ARBA00022679"/>
    </source>
</evidence>
<sequence length="200" mass="22146">MAIEVCVKAADGASDVLGDCPFCQRVLLTLEEKKVPYETKLVDLGDKPQFLEINPDGKVPVINFGDGKWIADSDVITQLIEGKYPEPSLATPPEFASFLKSKDSDDGTEQALLDELRALDEHLKDHGPFIGGENISAVDLSLAPKLFHLKVALGHFKSWTVPEDLKHVHAYTELVFNRESFVKTNAEKEEYLIAGWAPKL</sequence>
<gene>
    <name evidence="9" type="ORF">Taro_041976</name>
</gene>
<dbReference type="SUPFAM" id="SSF47616">
    <property type="entry name" value="GST C-terminal domain-like"/>
    <property type="match status" value="1"/>
</dbReference>
<keyword evidence="3" id="KW-0560">Oxidoreductase</keyword>
<organism evidence="9 10">
    <name type="scientific">Colocasia esculenta</name>
    <name type="common">Wild taro</name>
    <name type="synonym">Arum esculentum</name>
    <dbReference type="NCBI Taxonomy" id="4460"/>
    <lineage>
        <taxon>Eukaryota</taxon>
        <taxon>Viridiplantae</taxon>
        <taxon>Streptophyta</taxon>
        <taxon>Embryophyta</taxon>
        <taxon>Tracheophyta</taxon>
        <taxon>Spermatophyta</taxon>
        <taxon>Magnoliopsida</taxon>
        <taxon>Liliopsida</taxon>
        <taxon>Araceae</taxon>
        <taxon>Aroideae</taxon>
        <taxon>Colocasieae</taxon>
        <taxon>Colocasia</taxon>
    </lineage>
</organism>
<evidence type="ECO:0000256" key="4">
    <source>
        <dbReference type="ARBA" id="ARBA00024194"/>
    </source>
</evidence>
<dbReference type="OrthoDB" id="1935530at2759"/>
<comment type="caution">
    <text evidence="9">The sequence shown here is derived from an EMBL/GenBank/DDBJ whole genome shotgun (WGS) entry which is preliminary data.</text>
</comment>
<name>A0A843WCS4_COLES</name>